<evidence type="ECO:0000259" key="1">
    <source>
        <dbReference type="Pfam" id="PF09699"/>
    </source>
</evidence>
<proteinExistence type="predicted"/>
<sequence length="141" mass="15120">MVKVGKVQVALVLSVAIAIVGIASLLPTQANLAHQTRASGILTAEECLACHSGAASRKPVSICLTDHCLYTNEHPVLRPYPPYGKDFDFASVAEITEAGCVLQDGKITCLSCHDLTKPPPHLIKKGDQLCYLCHKSLRAGW</sequence>
<name>A0ABQ0MLC4_9BACT</name>
<dbReference type="Proteomes" id="UP000194153">
    <property type="component" value="Unassembled WGS sequence"/>
</dbReference>
<accession>A0ABQ0MLC4</accession>
<dbReference type="Pfam" id="PF09699">
    <property type="entry name" value="Paired_CXXCH_1"/>
    <property type="match status" value="1"/>
</dbReference>
<feature type="domain" description="Doubled CXXCH motif" evidence="1">
    <location>
        <begin position="105"/>
        <end position="138"/>
    </location>
</feature>
<organism evidence="2 3">
    <name type="scientific">Geoanaerobacter pelophilus</name>
    <dbReference type="NCBI Taxonomy" id="60036"/>
    <lineage>
        <taxon>Bacteria</taxon>
        <taxon>Pseudomonadati</taxon>
        <taxon>Thermodesulfobacteriota</taxon>
        <taxon>Desulfuromonadia</taxon>
        <taxon>Geobacterales</taxon>
        <taxon>Geobacteraceae</taxon>
        <taxon>Geoanaerobacter</taxon>
    </lineage>
</organism>
<comment type="caution">
    <text evidence="2">The sequence shown here is derived from an EMBL/GenBank/DDBJ whole genome shotgun (WGS) entry which is preliminary data.</text>
</comment>
<evidence type="ECO:0000313" key="3">
    <source>
        <dbReference type="Proteomes" id="UP000194153"/>
    </source>
</evidence>
<evidence type="ECO:0000313" key="2">
    <source>
        <dbReference type="EMBL" id="GAW67854.1"/>
    </source>
</evidence>
<dbReference type="SUPFAM" id="SSF48695">
    <property type="entry name" value="Multiheme cytochromes"/>
    <property type="match status" value="1"/>
</dbReference>
<dbReference type="EMBL" id="BDQG01000001">
    <property type="protein sequence ID" value="GAW67854.1"/>
    <property type="molecule type" value="Genomic_DNA"/>
</dbReference>
<reference evidence="3" key="1">
    <citation type="submission" date="2017-05" db="EMBL/GenBank/DDBJ databases">
        <title>Draft genome sequence of Geobacter pelophilus, a iron(III)-reducing bacteria.</title>
        <authorList>
            <person name="Aoyagi T."/>
            <person name="Koike H."/>
            <person name="Morita T."/>
            <person name="Sato Y."/>
            <person name="Habe H."/>
            <person name="Hori T."/>
        </authorList>
    </citation>
    <scope>NUCLEOTIDE SEQUENCE [LARGE SCALE GENOMIC DNA]</scope>
    <source>
        <strain evidence="3">Drf2</strain>
    </source>
</reference>
<dbReference type="RefSeq" id="WP_085814059.1">
    <property type="nucleotide sequence ID" value="NZ_BDQG01000001.1"/>
</dbReference>
<keyword evidence="3" id="KW-1185">Reference proteome</keyword>
<gene>
    <name evidence="2" type="ORF">GPEL0_01r3917</name>
</gene>
<dbReference type="InterPro" id="IPR036280">
    <property type="entry name" value="Multihaem_cyt_sf"/>
</dbReference>
<dbReference type="InterPro" id="IPR010177">
    <property type="entry name" value="Paired_CXXCH_1"/>
</dbReference>
<protein>
    <submittedName>
        <fullName evidence="2">Cytochrome C</fullName>
    </submittedName>
</protein>